<proteinExistence type="predicted"/>
<comment type="caution">
    <text evidence="1">The sequence shown here is derived from an EMBL/GenBank/DDBJ whole genome shotgun (WGS) entry which is preliminary data.</text>
</comment>
<protein>
    <submittedName>
        <fullName evidence="1">Uncharacterized protein</fullName>
    </submittedName>
</protein>
<evidence type="ECO:0000313" key="1">
    <source>
        <dbReference type="EMBL" id="KAK8855348.1"/>
    </source>
</evidence>
<evidence type="ECO:0000313" key="2">
    <source>
        <dbReference type="Proteomes" id="UP001390339"/>
    </source>
</evidence>
<reference evidence="1 2" key="1">
    <citation type="journal article" date="2024" name="IMA Fungus">
        <title>Apiospora arundinis, a panoply of carbohydrate-active enzymes and secondary metabolites.</title>
        <authorList>
            <person name="Sorensen T."/>
            <person name="Petersen C."/>
            <person name="Muurmann A.T."/>
            <person name="Christiansen J.V."/>
            <person name="Brundto M.L."/>
            <person name="Overgaard C.K."/>
            <person name="Boysen A.T."/>
            <person name="Wollenberg R.D."/>
            <person name="Larsen T.O."/>
            <person name="Sorensen J.L."/>
            <person name="Nielsen K.L."/>
            <person name="Sondergaard T.E."/>
        </authorList>
    </citation>
    <scope>NUCLEOTIDE SEQUENCE [LARGE SCALE GENOMIC DNA]</scope>
    <source>
        <strain evidence="1 2">AAU 773</strain>
    </source>
</reference>
<accession>A0ABR2HZP8</accession>
<dbReference type="Proteomes" id="UP001390339">
    <property type="component" value="Unassembled WGS sequence"/>
</dbReference>
<organism evidence="1 2">
    <name type="scientific">Apiospora arundinis</name>
    <dbReference type="NCBI Taxonomy" id="335852"/>
    <lineage>
        <taxon>Eukaryota</taxon>
        <taxon>Fungi</taxon>
        <taxon>Dikarya</taxon>
        <taxon>Ascomycota</taxon>
        <taxon>Pezizomycotina</taxon>
        <taxon>Sordariomycetes</taxon>
        <taxon>Xylariomycetidae</taxon>
        <taxon>Amphisphaeriales</taxon>
        <taxon>Apiosporaceae</taxon>
        <taxon>Apiospora</taxon>
    </lineage>
</organism>
<sequence length="69" mass="7735">MQIPEDSEYALDQYPGSTPKATSLPVLEFPVLEFTVLVFPALELQVLEFEVLGFPSLESLFPSSYPRTI</sequence>
<dbReference type="EMBL" id="JAPCWZ010000007">
    <property type="protein sequence ID" value="KAK8855348.1"/>
    <property type="molecule type" value="Genomic_DNA"/>
</dbReference>
<name>A0ABR2HZP8_9PEZI</name>
<keyword evidence="2" id="KW-1185">Reference proteome</keyword>
<gene>
    <name evidence="1" type="ORF">PGQ11_011260</name>
</gene>